<dbReference type="InterPro" id="IPR008949">
    <property type="entry name" value="Isoprenoid_synthase_dom_sf"/>
</dbReference>
<dbReference type="FunFam" id="1.50.10.130:FF:000001">
    <property type="entry name" value="Isoprene synthase, chloroplastic"/>
    <property type="match status" value="1"/>
</dbReference>
<dbReference type="SFLD" id="SFLDS00005">
    <property type="entry name" value="Isoprenoid_Synthase_Type_I"/>
    <property type="match status" value="1"/>
</dbReference>
<dbReference type="SUPFAM" id="SSF48576">
    <property type="entry name" value="Terpenoid synthases"/>
    <property type="match status" value="1"/>
</dbReference>
<dbReference type="Gene3D" id="1.50.10.130">
    <property type="entry name" value="Terpene synthase, N-terminal domain"/>
    <property type="match status" value="1"/>
</dbReference>
<dbReference type="GO" id="GO:0120251">
    <property type="term" value="P:hydrocarbon biosynthetic process"/>
    <property type="evidence" value="ECO:0007669"/>
    <property type="project" value="UniProtKB-ARBA"/>
</dbReference>
<dbReference type="PANTHER" id="PTHR31225">
    <property type="entry name" value="OS04G0344100 PROTEIN-RELATED"/>
    <property type="match status" value="1"/>
</dbReference>
<dbReference type="InterPro" id="IPR050148">
    <property type="entry name" value="Terpene_synthase-like"/>
</dbReference>
<accession>A0AAV1S4J6</accession>
<evidence type="ECO:0000256" key="5">
    <source>
        <dbReference type="ARBA" id="ARBA00066664"/>
    </source>
</evidence>
<dbReference type="PANTHER" id="PTHR31225:SF9">
    <property type="entry name" value="TERPENE SYNTHASE 10"/>
    <property type="match status" value="1"/>
</dbReference>
<dbReference type="AlphaFoldDB" id="A0AAV1S4J6"/>
<keyword evidence="3" id="KW-0460">Magnesium</keyword>
<dbReference type="InterPro" id="IPR034741">
    <property type="entry name" value="Terpene_cyclase-like_1_C"/>
</dbReference>
<dbReference type="Pfam" id="PF03936">
    <property type="entry name" value="Terpene_synth_C"/>
    <property type="match status" value="1"/>
</dbReference>
<comment type="cofactor">
    <cofactor evidence="1">
        <name>Mg(2+)</name>
        <dbReference type="ChEBI" id="CHEBI:18420"/>
    </cofactor>
</comment>
<dbReference type="InterPro" id="IPR005630">
    <property type="entry name" value="Terpene_synthase_metal-bd"/>
</dbReference>
<dbReference type="CDD" id="cd00684">
    <property type="entry name" value="Terpene_cyclase_plant_C1"/>
    <property type="match status" value="1"/>
</dbReference>
<reference evidence="9 10" key="1">
    <citation type="submission" date="2024-01" db="EMBL/GenBank/DDBJ databases">
        <authorList>
            <person name="Waweru B."/>
        </authorList>
    </citation>
    <scope>NUCLEOTIDE SEQUENCE [LARGE SCALE GENOMIC DNA]</scope>
</reference>
<dbReference type="InterPro" id="IPR044814">
    <property type="entry name" value="Terpene_cyclase_plant_C1"/>
</dbReference>
<dbReference type="GO" id="GO:0000287">
    <property type="term" value="F:magnesium ion binding"/>
    <property type="evidence" value="ECO:0007669"/>
    <property type="project" value="InterPro"/>
</dbReference>
<feature type="domain" description="Terpene synthase metal-binding" evidence="8">
    <location>
        <begin position="269"/>
        <end position="508"/>
    </location>
</feature>
<dbReference type="InterPro" id="IPR036965">
    <property type="entry name" value="Terpene_synth_N_sf"/>
</dbReference>
<keyword evidence="4" id="KW-0456">Lyase</keyword>
<gene>
    <name evidence="9" type="ORF">DCAF_LOCUS18425</name>
</gene>
<dbReference type="FunFam" id="1.10.600.10:FF:000007">
    <property type="entry name" value="Isoprene synthase, chloroplastic"/>
    <property type="match status" value="1"/>
</dbReference>
<dbReference type="InterPro" id="IPR008930">
    <property type="entry name" value="Terpenoid_cyclase/PrenylTrfase"/>
</dbReference>
<dbReference type="SUPFAM" id="SSF48239">
    <property type="entry name" value="Terpenoid cyclases/Protein prenyltransferases"/>
    <property type="match status" value="1"/>
</dbReference>
<organism evidence="9 10">
    <name type="scientific">Dovyalis caffra</name>
    <dbReference type="NCBI Taxonomy" id="77055"/>
    <lineage>
        <taxon>Eukaryota</taxon>
        <taxon>Viridiplantae</taxon>
        <taxon>Streptophyta</taxon>
        <taxon>Embryophyta</taxon>
        <taxon>Tracheophyta</taxon>
        <taxon>Spermatophyta</taxon>
        <taxon>Magnoliopsida</taxon>
        <taxon>eudicotyledons</taxon>
        <taxon>Gunneridae</taxon>
        <taxon>Pentapetalae</taxon>
        <taxon>rosids</taxon>
        <taxon>fabids</taxon>
        <taxon>Malpighiales</taxon>
        <taxon>Salicaceae</taxon>
        <taxon>Flacourtieae</taxon>
        <taxon>Dovyalis</taxon>
    </lineage>
</organism>
<dbReference type="EC" id="4.2.3.27" evidence="5"/>
<evidence type="ECO:0000256" key="4">
    <source>
        <dbReference type="ARBA" id="ARBA00023239"/>
    </source>
</evidence>
<keyword evidence="2" id="KW-0479">Metal-binding</keyword>
<protein>
    <recommendedName>
        <fullName evidence="6">Isoprene synthase, chloroplastic</fullName>
        <ecNumber evidence="5">4.2.3.27</ecNumber>
    </recommendedName>
</protein>
<sequence length="564" mass="66005">MSTNINSSPRQVRFAVACKPNDDSIVRRAATYPKHNWDYDSVQSLTSKYVGEPYLGRANKLKAEVKVMLEKALEPINQLELLDTLQRLGLAHHFVDEAKNILKSMFHDTHIEDTETKADLYATALEFRLLRQHGHLVPQEVFNRFKDERGNFRANVCSDIKGMLHLYEASYYSVEGESILDDARNFTSKHLENYVKQCDSNEYLSMLVIHTLETPLAWRVLRFEASWFIKLYESQQNMEPILLELAKLDFNMTQATHQEELKHSSSWWKKTGLAEKLDFVRAWSMESFFWSVGFKSEPEFGYFRRMMTKVIQLTTVLDDIYDVYGTLNELELLTDVIVRWDINAMDQLPHYMKLYFLTLYNSVNEMAYDFLKDQGFNIIPYLKKAWAAVSKSFLLEAKWYHAGYTPTLEEYLENGWISITVPTMLRHAYFWVTNPIKMEKLQYLEEFPNVIRWSCIIVRLLDDLATSSDEQKRGDAPKSIQCYMHDTGASEEEAYDHIRNVVFETWKKINGDRFSNPIFFETHTEVSLNIVRTSQSTFLHEEGYEVAIPKAKDLMRSILVDPIN</sequence>
<keyword evidence="10" id="KW-1185">Reference proteome</keyword>
<evidence type="ECO:0000256" key="3">
    <source>
        <dbReference type="ARBA" id="ARBA00022842"/>
    </source>
</evidence>
<name>A0AAV1S4J6_9ROSI</name>
<evidence type="ECO:0000256" key="1">
    <source>
        <dbReference type="ARBA" id="ARBA00001946"/>
    </source>
</evidence>
<evidence type="ECO:0000313" key="9">
    <source>
        <dbReference type="EMBL" id="CAK7345763.1"/>
    </source>
</evidence>
<dbReference type="GO" id="GO:0016102">
    <property type="term" value="P:diterpenoid biosynthetic process"/>
    <property type="evidence" value="ECO:0007669"/>
    <property type="project" value="InterPro"/>
</dbReference>
<evidence type="ECO:0000313" key="10">
    <source>
        <dbReference type="Proteomes" id="UP001314170"/>
    </source>
</evidence>
<evidence type="ECO:0000256" key="6">
    <source>
        <dbReference type="ARBA" id="ARBA00067923"/>
    </source>
</evidence>
<dbReference type="Pfam" id="PF01397">
    <property type="entry name" value="Terpene_synth"/>
    <property type="match status" value="1"/>
</dbReference>
<evidence type="ECO:0000256" key="2">
    <source>
        <dbReference type="ARBA" id="ARBA00022723"/>
    </source>
</evidence>
<evidence type="ECO:0000259" key="7">
    <source>
        <dbReference type="Pfam" id="PF01397"/>
    </source>
</evidence>
<dbReference type="InterPro" id="IPR001906">
    <property type="entry name" value="Terpene_synth_N"/>
</dbReference>
<dbReference type="SFLD" id="SFLDG01019">
    <property type="entry name" value="Terpene_Cyclase_Like_1_C_Termi"/>
    <property type="match status" value="1"/>
</dbReference>
<dbReference type="Proteomes" id="UP001314170">
    <property type="component" value="Unassembled WGS sequence"/>
</dbReference>
<comment type="caution">
    <text evidence="9">The sequence shown here is derived from an EMBL/GenBank/DDBJ whole genome shotgun (WGS) entry which is preliminary data.</text>
</comment>
<proteinExistence type="predicted"/>
<dbReference type="GO" id="GO:0034009">
    <property type="term" value="F:isoprene synthase activity"/>
    <property type="evidence" value="ECO:0007669"/>
    <property type="project" value="UniProtKB-EC"/>
</dbReference>
<dbReference type="Gene3D" id="1.10.600.10">
    <property type="entry name" value="Farnesyl Diphosphate Synthase"/>
    <property type="match status" value="1"/>
</dbReference>
<feature type="domain" description="Terpene synthase N-terminal" evidence="7">
    <location>
        <begin position="37"/>
        <end position="212"/>
    </location>
</feature>
<evidence type="ECO:0000259" key="8">
    <source>
        <dbReference type="Pfam" id="PF03936"/>
    </source>
</evidence>
<dbReference type="EMBL" id="CAWUPB010001168">
    <property type="protein sequence ID" value="CAK7345763.1"/>
    <property type="molecule type" value="Genomic_DNA"/>
</dbReference>